<reference evidence="1 2" key="1">
    <citation type="submission" date="2023-08" db="EMBL/GenBank/DDBJ databases">
        <authorList>
            <person name="Folkvardsen B D."/>
            <person name="Norman A."/>
        </authorList>
    </citation>
    <scope>NUCLEOTIDE SEQUENCE [LARGE SCALE GENOMIC DNA]</scope>
    <source>
        <strain evidence="1 2">Mu0053</strain>
    </source>
</reference>
<evidence type="ECO:0000313" key="2">
    <source>
        <dbReference type="Proteomes" id="UP001190465"/>
    </source>
</evidence>
<dbReference type="RefSeq" id="WP_308481080.1">
    <property type="nucleotide sequence ID" value="NZ_OY726397.1"/>
</dbReference>
<dbReference type="Proteomes" id="UP001190465">
    <property type="component" value="Chromosome"/>
</dbReference>
<protein>
    <recommendedName>
        <fullName evidence="3">Replication protein</fullName>
    </recommendedName>
</protein>
<accession>A0ABM9LCV2</accession>
<sequence length="369" mass="40925">MYLLTLTMRHTSKDRLAQLWDGLSAGWRAAFGTRKWTGQRARTVERAGKTTVVAAHVGDAELFDVAGLTRVVEATYGAPTRGGNGWHLHIHALVFTASGMESALRSELPLWFDGLDREWLARNTFAARVHERWSNGLHKAGFRSPGSVAVDVRDVASDGADYVGRYLSKATYDAATKMGFEIAGGQLEKSARTERNRTPFEILADLASSVDARGFGVRTPRHWSVVEAGQGDWAVIDSDSGEVVSVTPPGEWAVWHEWEQASKGRRQLLWSRKRKEPSSKREVLWNRLLSERGATAEQSDEAVSATDAGGETLGEISRSDWYRIVVWRPELMSTLLEIVERGDDHCLLKLTQDMGITLHPPSQPPDCSC</sequence>
<dbReference type="EMBL" id="OY726397">
    <property type="protein sequence ID" value="CAJ1496850.1"/>
    <property type="molecule type" value="Genomic_DNA"/>
</dbReference>
<organism evidence="1 2">
    <name type="scientific">[Mycobacterium] burgundiense</name>
    <dbReference type="NCBI Taxonomy" id="3064286"/>
    <lineage>
        <taxon>Bacteria</taxon>
        <taxon>Bacillati</taxon>
        <taxon>Actinomycetota</taxon>
        <taxon>Actinomycetes</taxon>
        <taxon>Mycobacteriales</taxon>
        <taxon>Mycobacteriaceae</taxon>
        <taxon>Mycolicibacterium</taxon>
    </lineage>
</organism>
<keyword evidence="2" id="KW-1185">Reference proteome</keyword>
<gene>
    <name evidence="1" type="ORF">MU0053_000758</name>
</gene>
<evidence type="ECO:0008006" key="3">
    <source>
        <dbReference type="Google" id="ProtNLM"/>
    </source>
</evidence>
<evidence type="ECO:0000313" key="1">
    <source>
        <dbReference type="EMBL" id="CAJ1496850.1"/>
    </source>
</evidence>
<proteinExistence type="predicted"/>
<name>A0ABM9LCV2_9MYCO</name>